<name>A0A2S9IVM4_9SPHI</name>
<evidence type="ECO:0000256" key="2">
    <source>
        <dbReference type="SAM" id="SignalP"/>
    </source>
</evidence>
<keyword evidence="1" id="KW-0175">Coiled coil</keyword>
<organism evidence="3 4">
    <name type="scientific">Sphingobacterium haloxyli</name>
    <dbReference type="NCBI Taxonomy" id="2100533"/>
    <lineage>
        <taxon>Bacteria</taxon>
        <taxon>Pseudomonadati</taxon>
        <taxon>Bacteroidota</taxon>
        <taxon>Sphingobacteriia</taxon>
        <taxon>Sphingobacteriales</taxon>
        <taxon>Sphingobacteriaceae</taxon>
        <taxon>Sphingobacterium</taxon>
    </lineage>
</organism>
<proteinExistence type="predicted"/>
<evidence type="ECO:0000256" key="1">
    <source>
        <dbReference type="SAM" id="Coils"/>
    </source>
</evidence>
<dbReference type="EMBL" id="PVBQ01000027">
    <property type="protein sequence ID" value="PRD44540.1"/>
    <property type="molecule type" value="Genomic_DNA"/>
</dbReference>
<dbReference type="Proteomes" id="UP000239711">
    <property type="component" value="Unassembled WGS sequence"/>
</dbReference>
<keyword evidence="2" id="KW-0732">Signal</keyword>
<reference evidence="3 4" key="1">
    <citation type="submission" date="2018-02" db="EMBL/GenBank/DDBJ databases">
        <title>The draft genome of Sphingobacterium sp. 5JN-11.</title>
        <authorList>
            <person name="Liu L."/>
            <person name="Li L."/>
            <person name="Liang L."/>
            <person name="Zhang X."/>
            <person name="Wang T."/>
        </authorList>
    </citation>
    <scope>NUCLEOTIDE SEQUENCE [LARGE SCALE GENOMIC DNA]</scope>
    <source>
        <strain evidence="3 4">5JN-11</strain>
    </source>
</reference>
<dbReference type="AlphaFoldDB" id="A0A2S9IVM4"/>
<evidence type="ECO:0008006" key="5">
    <source>
        <dbReference type="Google" id="ProtNLM"/>
    </source>
</evidence>
<keyword evidence="4" id="KW-1185">Reference proteome</keyword>
<feature type="coiled-coil region" evidence="1">
    <location>
        <begin position="248"/>
        <end position="285"/>
    </location>
</feature>
<evidence type="ECO:0000313" key="4">
    <source>
        <dbReference type="Proteomes" id="UP000239711"/>
    </source>
</evidence>
<feature type="chain" id="PRO_5015512838" description="Peptidase S74 domain-containing protein" evidence="2">
    <location>
        <begin position="27"/>
        <end position="294"/>
    </location>
</feature>
<sequence length="294" mass="32868">MTYLMKQKHFLQIFLMWVYLCIGVTANGQTATFNKQVVASATNKPELTDGSNQSLIRGGLYRVKLSVAPTGTMTGAEFLAWYDGSKALWQLRMVTAGGTTSNHPMLEVENNVVKVSTKHANNYTVLVFAEYFATGNTAARPTALGASYHWQRLANRLYYMDGNVGIGTVDPKAKLSVEGNILAKEIKVTNNIAVPDYVFEPEYELPSLSAIEAYVKEHKHLPDIPSAREIAEQGLDVGEMNLLLLKKVEELTLHLIEKEKKMKKMETVADRVTELEEKLRKMEELLLDSGEHTD</sequence>
<comment type="caution">
    <text evidence="3">The sequence shown here is derived from an EMBL/GenBank/DDBJ whole genome shotgun (WGS) entry which is preliminary data.</text>
</comment>
<protein>
    <recommendedName>
        <fullName evidence="5">Peptidase S74 domain-containing protein</fullName>
    </recommendedName>
</protein>
<accession>A0A2S9IVM4</accession>
<feature type="signal peptide" evidence="2">
    <location>
        <begin position="1"/>
        <end position="26"/>
    </location>
</feature>
<gene>
    <name evidence="3" type="ORF">C5745_19370</name>
</gene>
<evidence type="ECO:0000313" key="3">
    <source>
        <dbReference type="EMBL" id="PRD44540.1"/>
    </source>
</evidence>